<dbReference type="EMBL" id="CAUJNA010000313">
    <property type="protein sequence ID" value="CAJ1375285.1"/>
    <property type="molecule type" value="Genomic_DNA"/>
</dbReference>
<comment type="caution">
    <text evidence="4">The sequence shown here is derived from an EMBL/GenBank/DDBJ whole genome shotgun (WGS) entry which is preliminary data.</text>
</comment>
<feature type="region of interest" description="Disordered" evidence="2">
    <location>
        <begin position="1302"/>
        <end position="1329"/>
    </location>
</feature>
<evidence type="ECO:0000259" key="3">
    <source>
        <dbReference type="PROSITE" id="PS51484"/>
    </source>
</evidence>
<protein>
    <recommendedName>
        <fullName evidence="3">G8 domain-containing protein</fullName>
    </recommendedName>
</protein>
<reference evidence="4" key="1">
    <citation type="submission" date="2023-08" db="EMBL/GenBank/DDBJ databases">
        <authorList>
            <person name="Chen Y."/>
            <person name="Shah S."/>
            <person name="Dougan E. K."/>
            <person name="Thang M."/>
            <person name="Chan C."/>
        </authorList>
    </citation>
    <scope>NUCLEOTIDE SEQUENCE</scope>
</reference>
<sequence length="1329" mass="147071">MDVYKDSICPVGDRIGEWSRNRCHHLPGSCIRVYLTWIPRKEPCNGDSAENPQILFNTTCWGIGRACYNSMKMGSIHNHHMTAVESGSQDYFSVKFIRTAAAEHGNKFETDFLNIPHIKDSVFVGVLPENLDKKSTAMSQSILLPQNEQFLVTDSMWVNMGKSPVFKGCSKCWSFVKWRQGAITYRFKGLGFTNVTKKIKVYKKDIFWDLDGSLTGTANSYTSWADTFNLGHSGCVYTQIRYNTSEDGSVGESTWYSDTDMISDEPSIFSSSPDLYQHEVRNHTFMTCTTPIRKLGIAWPEPQEVFLRQLTVTNLDTGLFQQHEFEKLELVGWGFPVVANQRLAVRPNFLGMDVTEAGIQYGFNDLMQAKESDAIKNKQVVEPEWLQLQVDFWMDYDHVKLTNPYSWWAGTRYGEAAEMQALNLEEKKPYLMSPEPLDSPSTLPSMTHGMKDQKSWAMNFRFPIPSDASWETIPLGAHFEARKCPDEGCILDLPDRNQNWSTYILWSEKFGAATGEAIEIESADWIMFDMDSVSLKNLTIKGKLSFDDSSDRTLRAGNILVWGVLEIGTAERPFGQTTGAKAYVQLSGNVLDTEEYVYIQEQSLWGKVISVIGQVNTYGATVANTWLRLESSIEAGESTACLRNTTGPIDWPAGSEVAFSVTEFDSPWGRTFTRTLSSNATYDGASACYRIEWTGQLYEKRFADDIQVDDAGKKVSLRAVVARVDRTVNIQSASIDTTGGSAYGGHIEIFDLTLDDIVQSKWVGTVDMKYTRFQNLGKGALSAAVKVTYSSNFEPPPVLIFDGCSWTSSVEYALHLESSNVPVLITNNVMVHSLNGGIFLQDGSAVTMKDNAILGVKMADTAPRAIAEDDSQVIVIQYAGIRCDTMPARMIGNLVSGSEDMGFMHPAETCPPRAIFNNEAVGVVTGVFLHTQKAASCQTINLYTIWKAAHVALYLSDVIPSQTMLSNIVIADSHIGIIPYMSVGSAFRRLFLRNTTFIGTSPAGTSCTSSNFCRTQTITDPYADTCGSMFVGAELRRVGFVTPIQTKNKKSCWTTKPAYECRLMSPAQPSNNPCHQPWEKDIHMQKGLGWTFFEDTTFAYWKSSDCDRSDRAIAPNMWGAEVNFPASFTRTTWYESDLDARFELSTDRLDASYNMRASPCRSSGGGCMGLDQLLLQDTDGTLTGTGASPMATVLPLTPRTDIVWAPFCETTLQGTEVGAQVCANTTVDLLEMVNLDRGAKDIKFGPLVLTPDTEENNGFQAGVLSRAWGPSMPPAHAVGISPSITSSSSQTQPTIRKSCPCRRISGFATGPPGQTTPSCWRSSTRTPGA</sequence>
<evidence type="ECO:0000313" key="5">
    <source>
        <dbReference type="Proteomes" id="UP001178507"/>
    </source>
</evidence>
<dbReference type="PANTHER" id="PTHR46769">
    <property type="entry name" value="POLYCYSTIC KIDNEY AND HEPATIC DISEASE 1 (AUTOSOMAL RECESSIVE)-LIKE 1"/>
    <property type="match status" value="1"/>
</dbReference>
<gene>
    <name evidence="4" type="ORF">EVOR1521_LOCUS4594</name>
</gene>
<dbReference type="PROSITE" id="PS51484">
    <property type="entry name" value="G8"/>
    <property type="match status" value="1"/>
</dbReference>
<feature type="compositionally biased region" description="Polar residues" evidence="2">
    <location>
        <begin position="1312"/>
        <end position="1329"/>
    </location>
</feature>
<keyword evidence="1" id="KW-0732">Signal</keyword>
<dbReference type="SUPFAM" id="SSF51126">
    <property type="entry name" value="Pectin lyase-like"/>
    <property type="match status" value="1"/>
</dbReference>
<proteinExistence type="predicted"/>
<dbReference type="InterPro" id="IPR011050">
    <property type="entry name" value="Pectin_lyase_fold/virulence"/>
</dbReference>
<dbReference type="Proteomes" id="UP001178507">
    <property type="component" value="Unassembled WGS sequence"/>
</dbReference>
<keyword evidence="5" id="KW-1185">Reference proteome</keyword>
<dbReference type="InterPro" id="IPR019316">
    <property type="entry name" value="G8_domain"/>
</dbReference>
<feature type="domain" description="G8" evidence="3">
    <location>
        <begin position="498"/>
        <end position="631"/>
    </location>
</feature>
<evidence type="ECO:0000313" key="4">
    <source>
        <dbReference type="EMBL" id="CAJ1375285.1"/>
    </source>
</evidence>
<dbReference type="SMART" id="SM01225">
    <property type="entry name" value="G8"/>
    <property type="match status" value="1"/>
</dbReference>
<evidence type="ECO:0000256" key="2">
    <source>
        <dbReference type="SAM" id="MobiDB-lite"/>
    </source>
</evidence>
<dbReference type="Pfam" id="PF10162">
    <property type="entry name" value="G8"/>
    <property type="match status" value="1"/>
</dbReference>
<name>A0AA36MP87_9DINO</name>
<accession>A0AA36MP87</accession>
<organism evidence="4 5">
    <name type="scientific">Effrenium voratum</name>
    <dbReference type="NCBI Taxonomy" id="2562239"/>
    <lineage>
        <taxon>Eukaryota</taxon>
        <taxon>Sar</taxon>
        <taxon>Alveolata</taxon>
        <taxon>Dinophyceae</taxon>
        <taxon>Suessiales</taxon>
        <taxon>Symbiodiniaceae</taxon>
        <taxon>Effrenium</taxon>
    </lineage>
</organism>
<evidence type="ECO:0000256" key="1">
    <source>
        <dbReference type="ARBA" id="ARBA00022729"/>
    </source>
</evidence>
<dbReference type="InterPro" id="IPR052387">
    <property type="entry name" value="Fibrocystin"/>
</dbReference>
<dbReference type="PANTHER" id="PTHR46769:SF2">
    <property type="entry name" value="FIBROCYSTIN-L ISOFORM 2 PRECURSOR-RELATED"/>
    <property type="match status" value="1"/>
</dbReference>